<comment type="subunit">
    <text evidence="10">Part of the signal recognition particle protein translocation system, which is composed of SRP and FtsY.</text>
</comment>
<comment type="function">
    <text evidence="9">Involved in targeting and insertion of nascent membrane proteins into the cytoplasmic membrane. Acts as a receptor for the complex formed by the signal recognition particle (SRP) and the ribosome-nascent chain (RNC). Interaction with SRP-RNC leads to the transfer of the RNC complex to the Sec translocase for insertion into the membrane, the hydrolysis of GTP by both Ffh and FtsY, and the dissociation of the SRP-FtsY complex into the individual components.</text>
</comment>
<dbReference type="PANTHER" id="PTHR43134">
    <property type="entry name" value="SIGNAL RECOGNITION PARTICLE RECEPTOR SUBUNIT ALPHA"/>
    <property type="match status" value="1"/>
</dbReference>
<sequence>MFKSMFERIKKGLEKTKNQISESLYAISFGKKIDESLFEEIEFALLKADVGIDATEEIVEFLRKESKKRKITEGEQLKELLKEKLIDILTPCSGQLNLLGEKPDVILFLGINGSGKTTTVGKLAALLKNEGKSVVLAAADTFRAAAIDQLEVWANRVGARIVKHQPGADPAAVVFDAVNSAKSRGDDIVLVDTAGRLHTKEHLMKELQKIKRTIQKFSPNQPCETLLVLDGTIGQNSIKQAQVFKESTDVSGIVITKLDGTAKGGALIPICQKLQIPIKFIGVGEDIEDLQPFDPKSFVEAIIG</sequence>
<name>A0A3M0BIU0_9AQUI</name>
<dbReference type="OrthoDB" id="9804720at2"/>
<evidence type="ECO:0000256" key="4">
    <source>
        <dbReference type="ARBA" id="ARBA00022801"/>
    </source>
</evidence>
<keyword evidence="2 10" id="KW-0963">Cytoplasm</keyword>
<evidence type="ECO:0000259" key="11">
    <source>
        <dbReference type="PROSITE" id="PS00300"/>
    </source>
</evidence>
<dbReference type="Gene3D" id="1.20.120.140">
    <property type="entry name" value="Signal recognition particle SRP54, nucleotide-binding domain"/>
    <property type="match status" value="1"/>
</dbReference>
<dbReference type="SMART" id="SM00963">
    <property type="entry name" value="SRP54_N"/>
    <property type="match status" value="1"/>
</dbReference>
<evidence type="ECO:0000256" key="5">
    <source>
        <dbReference type="ARBA" id="ARBA00023134"/>
    </source>
</evidence>
<dbReference type="InterPro" id="IPR027417">
    <property type="entry name" value="P-loop_NTPase"/>
</dbReference>
<keyword evidence="4 10" id="KW-0378">Hydrolase</keyword>
<evidence type="ECO:0000313" key="13">
    <source>
        <dbReference type="Proteomes" id="UP000280842"/>
    </source>
</evidence>
<dbReference type="SUPFAM" id="SSF47364">
    <property type="entry name" value="Domain of the SRP/SRP receptor G-proteins"/>
    <property type="match status" value="1"/>
</dbReference>
<dbReference type="GO" id="GO:0005737">
    <property type="term" value="C:cytoplasm"/>
    <property type="evidence" value="ECO:0007669"/>
    <property type="project" value="UniProtKB-SubCell"/>
</dbReference>
<dbReference type="InterPro" id="IPR036225">
    <property type="entry name" value="SRP/SRP_N"/>
</dbReference>
<dbReference type="InterPro" id="IPR000897">
    <property type="entry name" value="SRP54_GTPase_dom"/>
</dbReference>
<dbReference type="SMART" id="SM00962">
    <property type="entry name" value="SRP54"/>
    <property type="match status" value="1"/>
</dbReference>
<dbReference type="InterPro" id="IPR004390">
    <property type="entry name" value="SR_rcpt_FtsY"/>
</dbReference>
<evidence type="ECO:0000256" key="1">
    <source>
        <dbReference type="ARBA" id="ARBA00022475"/>
    </source>
</evidence>
<dbReference type="HAMAP" id="MF_00920">
    <property type="entry name" value="FtsY"/>
    <property type="match status" value="1"/>
</dbReference>
<keyword evidence="5 10" id="KW-0342">GTP-binding</keyword>
<dbReference type="EC" id="3.6.5.4" evidence="10"/>
<dbReference type="AlphaFoldDB" id="A0A3M0BIU0"/>
<dbReference type="Gene3D" id="3.40.50.300">
    <property type="entry name" value="P-loop containing nucleotide triphosphate hydrolases"/>
    <property type="match status" value="1"/>
</dbReference>
<dbReference type="GO" id="GO:0005047">
    <property type="term" value="F:signal recognition particle binding"/>
    <property type="evidence" value="ECO:0007669"/>
    <property type="project" value="TreeGrafter"/>
</dbReference>
<dbReference type="NCBIfam" id="TIGR00064">
    <property type="entry name" value="ftsY"/>
    <property type="match status" value="1"/>
</dbReference>
<comment type="subcellular location">
    <subcellularLocation>
        <location evidence="10">Cell membrane</location>
        <topology evidence="10">Peripheral membrane protein</topology>
        <orientation evidence="10">Cytoplasmic side</orientation>
    </subcellularLocation>
    <subcellularLocation>
        <location evidence="10">Cytoplasm</location>
    </subcellularLocation>
</comment>
<dbReference type="GO" id="GO:0003924">
    <property type="term" value="F:GTPase activity"/>
    <property type="evidence" value="ECO:0007669"/>
    <property type="project" value="UniProtKB-UniRule"/>
</dbReference>
<feature type="binding site" evidence="10">
    <location>
        <begin position="256"/>
        <end position="259"/>
    </location>
    <ligand>
        <name>GTP</name>
        <dbReference type="ChEBI" id="CHEBI:37565"/>
    </ligand>
</feature>
<protein>
    <recommendedName>
        <fullName evidence="10">Signal recognition particle receptor FtsY</fullName>
        <shortName evidence="10">SRP receptor</shortName>
        <ecNumber evidence="10">3.6.5.4</ecNumber>
    </recommendedName>
</protein>
<dbReference type="FunFam" id="1.20.120.140:FF:000002">
    <property type="entry name" value="Signal recognition particle receptor FtsY"/>
    <property type="match status" value="1"/>
</dbReference>
<dbReference type="PROSITE" id="PS00300">
    <property type="entry name" value="SRP54"/>
    <property type="match status" value="1"/>
</dbReference>
<feature type="binding site" evidence="10">
    <location>
        <begin position="110"/>
        <end position="117"/>
    </location>
    <ligand>
        <name>GTP</name>
        <dbReference type="ChEBI" id="CHEBI:37565"/>
    </ligand>
</feature>
<dbReference type="PANTHER" id="PTHR43134:SF1">
    <property type="entry name" value="SIGNAL RECOGNITION PARTICLE RECEPTOR SUBUNIT ALPHA"/>
    <property type="match status" value="1"/>
</dbReference>
<dbReference type="GO" id="GO:0005525">
    <property type="term" value="F:GTP binding"/>
    <property type="evidence" value="ECO:0007669"/>
    <property type="project" value="UniProtKB-UniRule"/>
</dbReference>
<dbReference type="GO" id="GO:0005886">
    <property type="term" value="C:plasma membrane"/>
    <property type="evidence" value="ECO:0007669"/>
    <property type="project" value="UniProtKB-SubCell"/>
</dbReference>
<keyword evidence="3 10" id="KW-0547">Nucleotide-binding</keyword>
<evidence type="ECO:0000313" key="12">
    <source>
        <dbReference type="EMBL" id="RMA97310.1"/>
    </source>
</evidence>
<dbReference type="SMART" id="SM00382">
    <property type="entry name" value="AAA"/>
    <property type="match status" value="1"/>
</dbReference>
<dbReference type="FunFam" id="3.40.50.300:FF:000053">
    <property type="entry name" value="Signal recognition particle receptor FtsY"/>
    <property type="match status" value="1"/>
</dbReference>
<evidence type="ECO:0000256" key="9">
    <source>
        <dbReference type="ARBA" id="ARBA00053570"/>
    </source>
</evidence>
<feature type="binding site" evidence="10">
    <location>
        <begin position="192"/>
        <end position="196"/>
    </location>
    <ligand>
        <name>GTP</name>
        <dbReference type="ChEBI" id="CHEBI:37565"/>
    </ligand>
</feature>
<evidence type="ECO:0000256" key="3">
    <source>
        <dbReference type="ARBA" id="ARBA00022741"/>
    </source>
</evidence>
<gene>
    <name evidence="10" type="primary">ftsY</name>
    <name evidence="12" type="ORF">CLV39_0968</name>
</gene>
<dbReference type="EMBL" id="REFO01000011">
    <property type="protein sequence ID" value="RMA97310.1"/>
    <property type="molecule type" value="Genomic_DNA"/>
</dbReference>
<evidence type="ECO:0000256" key="6">
    <source>
        <dbReference type="ARBA" id="ARBA00023136"/>
    </source>
</evidence>
<dbReference type="SUPFAM" id="SSF52540">
    <property type="entry name" value="P-loop containing nucleoside triphosphate hydrolases"/>
    <property type="match status" value="1"/>
</dbReference>
<dbReference type="InterPro" id="IPR003593">
    <property type="entry name" value="AAA+_ATPase"/>
</dbReference>
<dbReference type="RefSeq" id="WP_121923093.1">
    <property type="nucleotide sequence ID" value="NZ_REFO01000011.1"/>
</dbReference>
<dbReference type="CDD" id="cd17874">
    <property type="entry name" value="FtsY"/>
    <property type="match status" value="1"/>
</dbReference>
<comment type="caution">
    <text evidence="12">The sequence shown here is derived from an EMBL/GenBank/DDBJ whole genome shotgun (WGS) entry which is preliminary data.</text>
</comment>
<comment type="catalytic activity">
    <reaction evidence="8 10">
        <text>GTP + H2O = GDP + phosphate + H(+)</text>
        <dbReference type="Rhea" id="RHEA:19669"/>
        <dbReference type="ChEBI" id="CHEBI:15377"/>
        <dbReference type="ChEBI" id="CHEBI:15378"/>
        <dbReference type="ChEBI" id="CHEBI:37565"/>
        <dbReference type="ChEBI" id="CHEBI:43474"/>
        <dbReference type="ChEBI" id="CHEBI:58189"/>
        <dbReference type="EC" id="3.6.5.4"/>
    </reaction>
</comment>
<evidence type="ECO:0000256" key="7">
    <source>
        <dbReference type="ARBA" id="ARBA00023170"/>
    </source>
</evidence>
<reference evidence="12 13" key="1">
    <citation type="submission" date="2018-10" db="EMBL/GenBank/DDBJ databases">
        <title>Genomic Encyclopedia of Archaeal and Bacterial Type Strains, Phase II (KMG-II): from individual species to whole genera.</title>
        <authorList>
            <person name="Goeker M."/>
        </authorList>
    </citation>
    <scope>NUCLEOTIDE SEQUENCE [LARGE SCALE GENOMIC DNA]</scope>
    <source>
        <strain evidence="12 13">VM1</strain>
    </source>
</reference>
<dbReference type="Proteomes" id="UP000280842">
    <property type="component" value="Unassembled WGS sequence"/>
</dbReference>
<organism evidence="12 13">
    <name type="scientific">Hydrogenothermus marinus</name>
    <dbReference type="NCBI Taxonomy" id="133270"/>
    <lineage>
        <taxon>Bacteria</taxon>
        <taxon>Pseudomonadati</taxon>
        <taxon>Aquificota</taxon>
        <taxon>Aquificia</taxon>
        <taxon>Aquificales</taxon>
        <taxon>Hydrogenothermaceae</taxon>
        <taxon>Hydrogenothermus</taxon>
    </lineage>
</organism>
<keyword evidence="1 10" id="KW-1003">Cell membrane</keyword>
<keyword evidence="13" id="KW-1185">Reference proteome</keyword>
<evidence type="ECO:0000256" key="10">
    <source>
        <dbReference type="HAMAP-Rule" id="MF_00920"/>
    </source>
</evidence>
<keyword evidence="6 10" id="KW-0472">Membrane</keyword>
<comment type="similarity">
    <text evidence="10">Belongs to the GTP-binding SRP family. FtsY subfamily.</text>
</comment>
<evidence type="ECO:0000256" key="8">
    <source>
        <dbReference type="ARBA" id="ARBA00048027"/>
    </source>
</evidence>
<proteinExistence type="inferred from homology"/>
<accession>A0A3M0BIU0</accession>
<dbReference type="Pfam" id="PF00448">
    <property type="entry name" value="SRP54"/>
    <property type="match status" value="1"/>
</dbReference>
<dbReference type="GO" id="GO:0006614">
    <property type="term" value="P:SRP-dependent cotranslational protein targeting to membrane"/>
    <property type="evidence" value="ECO:0007669"/>
    <property type="project" value="InterPro"/>
</dbReference>
<dbReference type="InterPro" id="IPR042101">
    <property type="entry name" value="SRP54_N_sf"/>
</dbReference>
<keyword evidence="7 10" id="KW-0675">Receptor</keyword>
<evidence type="ECO:0000256" key="2">
    <source>
        <dbReference type="ARBA" id="ARBA00022490"/>
    </source>
</evidence>
<dbReference type="Pfam" id="PF02881">
    <property type="entry name" value="SRP54_N"/>
    <property type="match status" value="1"/>
</dbReference>
<feature type="domain" description="SRP54-type proteins GTP-binding" evidence="11">
    <location>
        <begin position="277"/>
        <end position="290"/>
    </location>
</feature>
<dbReference type="InterPro" id="IPR013822">
    <property type="entry name" value="Signal_recog_particl_SRP54_hlx"/>
</dbReference>